<gene>
    <name evidence="1" type="ORF">SDC9_89036</name>
</gene>
<accession>A0A644ZR59</accession>
<sequence>MLGVERPLAESRHRVHIAHLGQVVVVPDFDLLNLMGGAEPVEEVQKGYAAPDGGQVGHRSKIHDLLGVGLGQHGEAGLPAGHDVRVVAENVEGVGRKRPRRDVKDCRKQFSRELIHIGDHEQQALRGGIGRGEGARCQGAVNHAGGSSLRLHFHYVHRAAEDVFTAGGRPLVHVVRHRAGRCDGVDTRHFRKSVRYMRRRRVPVH</sequence>
<organism evidence="1">
    <name type="scientific">bioreactor metagenome</name>
    <dbReference type="NCBI Taxonomy" id="1076179"/>
    <lineage>
        <taxon>unclassified sequences</taxon>
        <taxon>metagenomes</taxon>
        <taxon>ecological metagenomes</taxon>
    </lineage>
</organism>
<name>A0A644ZR59_9ZZZZ</name>
<dbReference type="EMBL" id="VSSQ01009705">
    <property type="protein sequence ID" value="MPM42371.1"/>
    <property type="molecule type" value="Genomic_DNA"/>
</dbReference>
<protein>
    <submittedName>
        <fullName evidence="1">Uncharacterized protein</fullName>
    </submittedName>
</protein>
<dbReference type="AlphaFoldDB" id="A0A644ZR59"/>
<reference evidence="1" key="1">
    <citation type="submission" date="2019-08" db="EMBL/GenBank/DDBJ databases">
        <authorList>
            <person name="Kucharzyk K."/>
            <person name="Murdoch R.W."/>
            <person name="Higgins S."/>
            <person name="Loffler F."/>
        </authorList>
    </citation>
    <scope>NUCLEOTIDE SEQUENCE</scope>
</reference>
<evidence type="ECO:0000313" key="1">
    <source>
        <dbReference type="EMBL" id="MPM42371.1"/>
    </source>
</evidence>
<proteinExistence type="predicted"/>
<comment type="caution">
    <text evidence="1">The sequence shown here is derived from an EMBL/GenBank/DDBJ whole genome shotgun (WGS) entry which is preliminary data.</text>
</comment>